<dbReference type="AlphaFoldDB" id="A0A0G4JQP2"/>
<gene>
    <name evidence="1" type="ORF">BN1221_00656</name>
</gene>
<proteinExistence type="predicted"/>
<dbReference type="RefSeq" id="WP_048636102.1">
    <property type="nucleotide sequence ID" value="NZ_CGIG01000001.1"/>
</dbReference>
<protein>
    <submittedName>
        <fullName evidence="1">Uncharacterized protein</fullName>
    </submittedName>
</protein>
<dbReference type="Proteomes" id="UP000044377">
    <property type="component" value="Unassembled WGS sequence"/>
</dbReference>
<evidence type="ECO:0000313" key="1">
    <source>
        <dbReference type="EMBL" id="CPR14249.1"/>
    </source>
</evidence>
<keyword evidence="2" id="KW-1185">Reference proteome</keyword>
<sequence length="307" mass="35896">MKTIRPNPHPLDYDWRFTEFTVNYLASLCLVGKILSVGAPTIAAKLTEQGRDVTLVDTHPIQDVKKHLRLDVNLVQPLNDNFEYVVIDPPWYLDTYYRWLSWAAISSGVNTKILLSIWLDSTRPLAIEEKKELFTWITSWADIEVIKEALSYEMPNFEKIILENKSTNKLRHGDLAIITVKSLPKLLHYSIKGEIWHRYIFNSYQLAIKQENNINTSSNVELIKLEEKNNWVWQSVSRRAPRRDKIQLWSSENEVAIVDNPSTLIELLDNLLNEDNFDILKNHANSILEWNIPAPPYKRKMKWLQNC</sequence>
<organism evidence="1 2">
    <name type="scientific">Brenneria goodwinii</name>
    <dbReference type="NCBI Taxonomy" id="1109412"/>
    <lineage>
        <taxon>Bacteria</taxon>
        <taxon>Pseudomonadati</taxon>
        <taxon>Pseudomonadota</taxon>
        <taxon>Gammaproteobacteria</taxon>
        <taxon>Enterobacterales</taxon>
        <taxon>Pectobacteriaceae</taxon>
        <taxon>Brenneria</taxon>
    </lineage>
</organism>
<name>A0A0G4JQP2_9GAMM</name>
<dbReference type="EMBL" id="CGIG01000001">
    <property type="protein sequence ID" value="CPR14249.1"/>
    <property type="molecule type" value="Genomic_DNA"/>
</dbReference>
<evidence type="ECO:0000313" key="2">
    <source>
        <dbReference type="Proteomes" id="UP000044377"/>
    </source>
</evidence>
<dbReference type="OrthoDB" id="8265911at2"/>
<accession>A0A0G4JQP2</accession>
<reference evidence="2" key="1">
    <citation type="submission" date="2015-01" db="EMBL/GenBank/DDBJ databases">
        <authorList>
            <person name="Paterson Steve"/>
        </authorList>
    </citation>
    <scope>NUCLEOTIDE SEQUENCE [LARGE SCALE GENOMIC DNA]</scope>
    <source>
        <strain evidence="2">OBR1</strain>
    </source>
</reference>
<dbReference type="STRING" id="1109412.BN1221_00656"/>